<feature type="region of interest" description="Disordered" evidence="1">
    <location>
        <begin position="134"/>
        <end position="159"/>
    </location>
</feature>
<evidence type="ECO:0000256" key="1">
    <source>
        <dbReference type="SAM" id="MobiDB-lite"/>
    </source>
</evidence>
<evidence type="ECO:0000313" key="3">
    <source>
        <dbReference type="Proteomes" id="UP000176501"/>
    </source>
</evidence>
<feature type="region of interest" description="Disordered" evidence="1">
    <location>
        <begin position="83"/>
        <end position="103"/>
    </location>
</feature>
<accession>A0A1F7W8M3</accession>
<protein>
    <recommendedName>
        <fullName evidence="4">Recombinase zinc beta ribbon domain-containing protein</fullName>
    </recommendedName>
</protein>
<sequence length="159" mass="18515">MVICEWCEAPMVLSIANKQAMGVRYLYYRCNTPSCPAMRGGKRQHIRAKIVIEAARAWLREHPLRLDVAHNHYVEEMHRIGESRRRETANTLRSLEQKKDHAQKRLQEIKKRIEELDDSSLASLYKEDVKKEKATVREADEALRPNSTAPSEKSIRTFT</sequence>
<dbReference type="EMBL" id="MGFE01000009">
    <property type="protein sequence ID" value="OGL99151.1"/>
    <property type="molecule type" value="Genomic_DNA"/>
</dbReference>
<reference evidence="2 3" key="1">
    <citation type="journal article" date="2016" name="Nat. Commun.">
        <title>Thousands of microbial genomes shed light on interconnected biogeochemical processes in an aquifer system.</title>
        <authorList>
            <person name="Anantharaman K."/>
            <person name="Brown C.T."/>
            <person name="Hug L.A."/>
            <person name="Sharon I."/>
            <person name="Castelle C.J."/>
            <person name="Probst A.J."/>
            <person name="Thomas B.C."/>
            <person name="Singh A."/>
            <person name="Wilkins M.J."/>
            <person name="Karaoz U."/>
            <person name="Brodie E.L."/>
            <person name="Williams K.H."/>
            <person name="Hubbard S.S."/>
            <person name="Banfield J.F."/>
        </authorList>
    </citation>
    <scope>NUCLEOTIDE SEQUENCE [LARGE SCALE GENOMIC DNA]</scope>
</reference>
<comment type="caution">
    <text evidence="2">The sequence shown here is derived from an EMBL/GenBank/DDBJ whole genome shotgun (WGS) entry which is preliminary data.</text>
</comment>
<gene>
    <name evidence="2" type="ORF">A2304_03300</name>
</gene>
<feature type="compositionally biased region" description="Basic and acidic residues" evidence="1">
    <location>
        <begin position="134"/>
        <end position="143"/>
    </location>
</feature>
<name>A0A1F7W8M3_9BACT</name>
<organism evidence="2 3">
    <name type="scientific">Candidatus Uhrbacteria bacterium RIFOXYB2_FULL_57_15</name>
    <dbReference type="NCBI Taxonomy" id="1802422"/>
    <lineage>
        <taxon>Bacteria</taxon>
        <taxon>Candidatus Uhriibacteriota</taxon>
    </lineage>
</organism>
<dbReference type="AlphaFoldDB" id="A0A1F7W8M3"/>
<feature type="compositionally biased region" description="Polar residues" evidence="1">
    <location>
        <begin position="145"/>
        <end position="159"/>
    </location>
</feature>
<evidence type="ECO:0000313" key="2">
    <source>
        <dbReference type="EMBL" id="OGL99151.1"/>
    </source>
</evidence>
<dbReference type="Proteomes" id="UP000176501">
    <property type="component" value="Unassembled WGS sequence"/>
</dbReference>
<proteinExistence type="predicted"/>
<evidence type="ECO:0008006" key="4">
    <source>
        <dbReference type="Google" id="ProtNLM"/>
    </source>
</evidence>